<accession>A0A6A1W2Y6</accession>
<gene>
    <name evidence="4" type="ORF">CJ030_MR3G011169</name>
</gene>
<dbReference type="GO" id="GO:0005516">
    <property type="term" value="F:calmodulin binding"/>
    <property type="evidence" value="ECO:0007669"/>
    <property type="project" value="UniProtKB-KW"/>
</dbReference>
<dbReference type="CDD" id="cd23767">
    <property type="entry name" value="IQCD"/>
    <property type="match status" value="1"/>
</dbReference>
<dbReference type="Pfam" id="PF00612">
    <property type="entry name" value="IQ"/>
    <property type="match status" value="1"/>
</dbReference>
<evidence type="ECO:0000256" key="2">
    <source>
        <dbReference type="ARBA" id="ARBA00024341"/>
    </source>
</evidence>
<keyword evidence="1" id="KW-0112">Calmodulin-binding</keyword>
<dbReference type="Gene3D" id="1.20.5.190">
    <property type="match status" value="1"/>
</dbReference>
<name>A0A6A1W2Y6_9ROSI</name>
<dbReference type="SMART" id="SM00015">
    <property type="entry name" value="IQ"/>
    <property type="match status" value="1"/>
</dbReference>
<sequence>MGITGGLVRTVFSRSRSAGIHESNVRSNAVERKRWSFVRAYLCGDEFNSVLAKVDSASVKSSEATVTQPILEDLSANADIHRGEAEEDILVEKQDSTIQLLQEENAATHIQSAFRGFLARRQVRGLTLNGKKELAVGEESPCMGSVGTSIEVQTGNSVEVVSVQEEKVDLHHRVQQKARTQVLKFKHDWDDSTVSSNISKRRIQNRLEATTRRERALAYAFSQQLRVCSKRKQTKAGGTEPNIGWSWLERWMATRITESSSVESQMKNQLETIDINQRFMFEKRVFDVSGEEKESCGSNDVSVSFDSFNITAPKETDGLKPTKNRLKATRSVSRRKTVPCSKEYAKVCQKSASKETENDIKNHQNQSGSKMEIKCKPLVLNNVPTSGAVSSPKGF</sequence>
<dbReference type="PANTHER" id="PTHR32295:SF15">
    <property type="entry name" value="PROTEIN IQ-DOMAIN 33"/>
    <property type="match status" value="1"/>
</dbReference>
<evidence type="ECO:0000256" key="1">
    <source>
        <dbReference type="ARBA" id="ARBA00022860"/>
    </source>
</evidence>
<dbReference type="PANTHER" id="PTHR32295">
    <property type="entry name" value="IQ-DOMAIN 5-RELATED"/>
    <property type="match status" value="1"/>
</dbReference>
<dbReference type="OrthoDB" id="779903at2759"/>
<dbReference type="Proteomes" id="UP000516437">
    <property type="component" value="Chromosome 3"/>
</dbReference>
<evidence type="ECO:0000313" key="5">
    <source>
        <dbReference type="Proteomes" id="UP000516437"/>
    </source>
</evidence>
<keyword evidence="5" id="KW-1185">Reference proteome</keyword>
<dbReference type="PROSITE" id="PS50096">
    <property type="entry name" value="IQ"/>
    <property type="match status" value="1"/>
</dbReference>
<feature type="compositionally biased region" description="Basic and acidic residues" evidence="3">
    <location>
        <begin position="352"/>
        <end position="362"/>
    </location>
</feature>
<dbReference type="AlphaFoldDB" id="A0A6A1W2Y6"/>
<comment type="similarity">
    <text evidence="2">Belongs to the IQD family.</text>
</comment>
<feature type="region of interest" description="Disordered" evidence="3">
    <location>
        <begin position="350"/>
        <end position="373"/>
    </location>
</feature>
<evidence type="ECO:0000313" key="4">
    <source>
        <dbReference type="EMBL" id="KAB1219571.1"/>
    </source>
</evidence>
<protein>
    <submittedName>
        <fullName evidence="4">Protein IQ-DOMAIN 1</fullName>
    </submittedName>
</protein>
<dbReference type="InterPro" id="IPR000048">
    <property type="entry name" value="IQ_motif_EF-hand-BS"/>
</dbReference>
<proteinExistence type="inferred from homology"/>
<comment type="caution">
    <text evidence="4">The sequence shown here is derived from an EMBL/GenBank/DDBJ whole genome shotgun (WGS) entry which is preliminary data.</text>
</comment>
<organism evidence="4 5">
    <name type="scientific">Morella rubra</name>
    <name type="common">Chinese bayberry</name>
    <dbReference type="NCBI Taxonomy" id="262757"/>
    <lineage>
        <taxon>Eukaryota</taxon>
        <taxon>Viridiplantae</taxon>
        <taxon>Streptophyta</taxon>
        <taxon>Embryophyta</taxon>
        <taxon>Tracheophyta</taxon>
        <taxon>Spermatophyta</taxon>
        <taxon>Magnoliopsida</taxon>
        <taxon>eudicotyledons</taxon>
        <taxon>Gunneridae</taxon>
        <taxon>Pentapetalae</taxon>
        <taxon>rosids</taxon>
        <taxon>fabids</taxon>
        <taxon>Fagales</taxon>
        <taxon>Myricaceae</taxon>
        <taxon>Morella</taxon>
    </lineage>
</organism>
<reference evidence="4 5" key="1">
    <citation type="journal article" date="2019" name="Plant Biotechnol. J.">
        <title>The red bayberry genome and genetic basis of sex determination.</title>
        <authorList>
            <person name="Jia H.M."/>
            <person name="Jia H.J."/>
            <person name="Cai Q.L."/>
            <person name="Wang Y."/>
            <person name="Zhao H.B."/>
            <person name="Yang W.F."/>
            <person name="Wang G.Y."/>
            <person name="Li Y.H."/>
            <person name="Zhan D.L."/>
            <person name="Shen Y.T."/>
            <person name="Niu Q.F."/>
            <person name="Chang L."/>
            <person name="Qiu J."/>
            <person name="Zhao L."/>
            <person name="Xie H.B."/>
            <person name="Fu W.Y."/>
            <person name="Jin J."/>
            <person name="Li X.W."/>
            <person name="Jiao Y."/>
            <person name="Zhou C.C."/>
            <person name="Tu T."/>
            <person name="Chai C.Y."/>
            <person name="Gao J.L."/>
            <person name="Fan L.J."/>
            <person name="van de Weg E."/>
            <person name="Wang J.Y."/>
            <person name="Gao Z.S."/>
        </authorList>
    </citation>
    <scope>NUCLEOTIDE SEQUENCE [LARGE SCALE GENOMIC DNA]</scope>
    <source>
        <tissue evidence="4">Leaves</tissue>
    </source>
</reference>
<evidence type="ECO:0000256" key="3">
    <source>
        <dbReference type="SAM" id="MobiDB-lite"/>
    </source>
</evidence>
<dbReference type="EMBL" id="RXIC02000021">
    <property type="protein sequence ID" value="KAB1219571.1"/>
    <property type="molecule type" value="Genomic_DNA"/>
</dbReference>